<protein>
    <recommendedName>
        <fullName evidence="3">Lysozyme inhibitor LprI N-terminal domain-containing protein</fullName>
    </recommendedName>
</protein>
<reference evidence="1 2" key="1">
    <citation type="submission" date="2017-08" db="EMBL/GenBank/DDBJ databases">
        <title>Infants hospitalized years apart are colonized by the same room-sourced microbial strains.</title>
        <authorList>
            <person name="Brooks B."/>
            <person name="Olm M.R."/>
            <person name="Firek B.A."/>
            <person name="Baker R."/>
            <person name="Thomas B.C."/>
            <person name="Morowitz M.J."/>
            <person name="Banfield J.F."/>
        </authorList>
    </citation>
    <scope>NUCLEOTIDE SEQUENCE [LARGE SCALE GENOMIC DNA]</scope>
    <source>
        <strain evidence="1">S2_005_001_R2_27</strain>
    </source>
</reference>
<dbReference type="InterPro" id="IPR052755">
    <property type="entry name" value="Lysozyme_Inhibitor_LprI"/>
</dbReference>
<accession>A0A2W5R396</accession>
<evidence type="ECO:0000313" key="1">
    <source>
        <dbReference type="EMBL" id="PZQ81535.1"/>
    </source>
</evidence>
<dbReference type="PANTHER" id="PTHR37549">
    <property type="entry name" value="LIPOPROTEIN LPRI"/>
    <property type="match status" value="1"/>
</dbReference>
<dbReference type="Proteomes" id="UP000248887">
    <property type="component" value="Unassembled WGS sequence"/>
</dbReference>
<proteinExistence type="predicted"/>
<name>A0A2W5R396_ANCNO</name>
<organism evidence="1 2">
    <name type="scientific">Ancylobacter novellus</name>
    <name type="common">Thiobacillus novellus</name>
    <dbReference type="NCBI Taxonomy" id="921"/>
    <lineage>
        <taxon>Bacteria</taxon>
        <taxon>Pseudomonadati</taxon>
        <taxon>Pseudomonadota</taxon>
        <taxon>Alphaproteobacteria</taxon>
        <taxon>Hyphomicrobiales</taxon>
        <taxon>Xanthobacteraceae</taxon>
        <taxon>Ancylobacter</taxon>
    </lineage>
</organism>
<comment type="caution">
    <text evidence="1">The sequence shown here is derived from an EMBL/GenBank/DDBJ whole genome shotgun (WGS) entry which is preliminary data.</text>
</comment>
<dbReference type="GO" id="GO:0005576">
    <property type="term" value="C:extracellular region"/>
    <property type="evidence" value="ECO:0007669"/>
    <property type="project" value="TreeGrafter"/>
</dbReference>
<gene>
    <name evidence="1" type="ORF">DI549_13870</name>
</gene>
<dbReference type="AlphaFoldDB" id="A0A2W5R396"/>
<evidence type="ECO:0008006" key="3">
    <source>
        <dbReference type="Google" id="ProtNLM"/>
    </source>
</evidence>
<sequence>MAGALLCASQSQAASFDCAKASTPDEHTVCANPTLSALDSEMGGLWFAYSRFPMLMGGNGDRQDEARGFLAARGKCGADAKCLTALYQARIATLKEHIAMYIKGMPPL</sequence>
<dbReference type="EMBL" id="QFQD01000044">
    <property type="protein sequence ID" value="PZQ81535.1"/>
    <property type="molecule type" value="Genomic_DNA"/>
</dbReference>
<dbReference type="PANTHER" id="PTHR37549:SF1">
    <property type="entry name" value="LIPOPROTEIN LPRI"/>
    <property type="match status" value="1"/>
</dbReference>
<evidence type="ECO:0000313" key="2">
    <source>
        <dbReference type="Proteomes" id="UP000248887"/>
    </source>
</evidence>